<keyword evidence="4" id="KW-0677">Repeat</keyword>
<dbReference type="EMBL" id="LNYB01000018">
    <property type="protein sequence ID" value="KTD03016.1"/>
    <property type="molecule type" value="Genomic_DNA"/>
</dbReference>
<dbReference type="Gene3D" id="3.30.40.10">
    <property type="entry name" value="Zinc/RING finger domain, C3HC4 (zinc finger)"/>
    <property type="match status" value="2"/>
</dbReference>
<dbReference type="AlphaFoldDB" id="A0A0W0U537"/>
<dbReference type="EMBL" id="UASS01000038">
    <property type="protein sequence ID" value="SPX62334.1"/>
    <property type="molecule type" value="Genomic_DNA"/>
</dbReference>
<dbReference type="PANTHER" id="PTHR46803:SF2">
    <property type="entry name" value="E3 UBIQUITIN-PROTEIN LIGASE CHIP"/>
    <property type="match status" value="1"/>
</dbReference>
<dbReference type="SUPFAM" id="SSF57850">
    <property type="entry name" value="RING/U-box"/>
    <property type="match status" value="2"/>
</dbReference>
<keyword evidence="8" id="KW-0436">Ligase</keyword>
<evidence type="ECO:0000256" key="3">
    <source>
        <dbReference type="ARBA" id="ARBA00022679"/>
    </source>
</evidence>
<dbReference type="PANTHER" id="PTHR46803">
    <property type="entry name" value="E3 UBIQUITIN-PROTEIN LIGASE CHIP"/>
    <property type="match status" value="1"/>
</dbReference>
<gene>
    <name evidence="8" type="primary">lubX</name>
    <name evidence="7" type="ORF">Lfee_0632</name>
    <name evidence="8" type="ORF">NCTC12022_03092</name>
</gene>
<organism evidence="7 9">
    <name type="scientific">Legionella feeleii</name>
    <dbReference type="NCBI Taxonomy" id="453"/>
    <lineage>
        <taxon>Bacteria</taxon>
        <taxon>Pseudomonadati</taxon>
        <taxon>Pseudomonadota</taxon>
        <taxon>Gammaproteobacteria</taxon>
        <taxon>Legionellales</taxon>
        <taxon>Legionellaceae</taxon>
        <taxon>Legionella</taxon>
    </lineage>
</organism>
<evidence type="ECO:0000259" key="6">
    <source>
        <dbReference type="PROSITE" id="PS51698"/>
    </source>
</evidence>
<dbReference type="InterPro" id="IPR013083">
    <property type="entry name" value="Znf_RING/FYVE/PHD"/>
</dbReference>
<dbReference type="PATRIC" id="fig|453.4.peg.683"/>
<reference evidence="7 9" key="1">
    <citation type="submission" date="2015-11" db="EMBL/GenBank/DDBJ databases">
        <title>Genomic analysis of 38 Legionella species identifies large and diverse effector repertoires.</title>
        <authorList>
            <person name="Burstein D."/>
            <person name="Amaro F."/>
            <person name="Zusman T."/>
            <person name="Lifshitz Z."/>
            <person name="Cohen O."/>
            <person name="Gilbert J.A."/>
            <person name="Pupko T."/>
            <person name="Shuman H.A."/>
            <person name="Segal G."/>
        </authorList>
    </citation>
    <scope>NUCLEOTIDE SEQUENCE [LARGE SCALE GENOMIC DNA]</scope>
    <source>
        <strain evidence="7 9">WO-44C</strain>
    </source>
</reference>
<dbReference type="GO" id="GO:0071218">
    <property type="term" value="P:cellular response to misfolded protein"/>
    <property type="evidence" value="ECO:0007669"/>
    <property type="project" value="TreeGrafter"/>
</dbReference>
<name>A0A0W0U537_9GAMM</name>
<evidence type="ECO:0000256" key="4">
    <source>
        <dbReference type="ARBA" id="ARBA00022737"/>
    </source>
</evidence>
<dbReference type="OrthoDB" id="5637399at2"/>
<evidence type="ECO:0000313" key="10">
    <source>
        <dbReference type="Proteomes" id="UP000251942"/>
    </source>
</evidence>
<evidence type="ECO:0000313" key="8">
    <source>
        <dbReference type="EMBL" id="SPX62334.1"/>
    </source>
</evidence>
<reference evidence="8 10" key="2">
    <citation type="submission" date="2018-06" db="EMBL/GenBank/DDBJ databases">
        <authorList>
            <consortium name="Pathogen Informatics"/>
            <person name="Doyle S."/>
        </authorList>
    </citation>
    <scope>NUCLEOTIDE SEQUENCE [LARGE SCALE GENOMIC DNA]</scope>
    <source>
        <strain evidence="8 10">NCTC12022</strain>
    </source>
</reference>
<evidence type="ECO:0000313" key="7">
    <source>
        <dbReference type="EMBL" id="KTD03016.1"/>
    </source>
</evidence>
<dbReference type="Proteomes" id="UP000251942">
    <property type="component" value="Unassembled WGS sequence"/>
</dbReference>
<proteinExistence type="predicted"/>
<dbReference type="InterPro" id="IPR003613">
    <property type="entry name" value="Ubox_domain"/>
</dbReference>
<keyword evidence="3" id="KW-0808">Transferase</keyword>
<dbReference type="GO" id="GO:0006515">
    <property type="term" value="P:protein quality control for misfolded or incompletely synthesized proteins"/>
    <property type="evidence" value="ECO:0007669"/>
    <property type="project" value="TreeGrafter"/>
</dbReference>
<evidence type="ECO:0000256" key="5">
    <source>
        <dbReference type="ARBA" id="ARBA00022786"/>
    </source>
</evidence>
<evidence type="ECO:0000256" key="1">
    <source>
        <dbReference type="ARBA" id="ARBA00000900"/>
    </source>
</evidence>
<dbReference type="GO" id="GO:0005737">
    <property type="term" value="C:cytoplasm"/>
    <property type="evidence" value="ECO:0007669"/>
    <property type="project" value="TreeGrafter"/>
</dbReference>
<dbReference type="RefSeq" id="WP_058443846.1">
    <property type="nucleotide sequence ID" value="NZ_CAAAHT010000024.1"/>
</dbReference>
<dbReference type="SMART" id="SM00504">
    <property type="entry name" value="Ubox"/>
    <property type="match status" value="2"/>
</dbReference>
<dbReference type="CDD" id="cd16453">
    <property type="entry name" value="RING-Ubox"/>
    <property type="match status" value="1"/>
</dbReference>
<dbReference type="EC" id="2.3.2.27" evidence="2"/>
<evidence type="ECO:0000313" key="9">
    <source>
        <dbReference type="Proteomes" id="UP000054698"/>
    </source>
</evidence>
<sequence length="250" mass="27858">MASNSPLSVFFSSALPQLIKNYLEQARHAALTAHPASAPQPLICPISLQLMTEPVYTPSGFVYDKKNILKALATNPTDPQNREPLKPSNLKPLPELLDHIRLFTERQTSYSETKKQLIRQASDLAYANPLSANPALFLCPISKKRIKEPVITAAGKIYDKQALKQYLQETGNLDEAGCRLTMADVVDFPEFQEKMNRHAFYLTQASETAIDASEVISVNHTNCVYGFFNTLINNIFSGTKHEDNSKGLVF</sequence>
<evidence type="ECO:0000256" key="2">
    <source>
        <dbReference type="ARBA" id="ARBA00012483"/>
    </source>
</evidence>
<accession>A0A0W0U537</accession>
<dbReference type="GO" id="GO:0016874">
    <property type="term" value="F:ligase activity"/>
    <property type="evidence" value="ECO:0007669"/>
    <property type="project" value="UniProtKB-KW"/>
</dbReference>
<dbReference type="Pfam" id="PF04564">
    <property type="entry name" value="U-box"/>
    <property type="match status" value="2"/>
</dbReference>
<keyword evidence="5" id="KW-0833">Ubl conjugation pathway</keyword>
<keyword evidence="9" id="KW-1185">Reference proteome</keyword>
<comment type="catalytic activity">
    <reaction evidence="1">
        <text>S-ubiquitinyl-[E2 ubiquitin-conjugating enzyme]-L-cysteine + [acceptor protein]-L-lysine = [E2 ubiquitin-conjugating enzyme]-L-cysteine + N(6)-ubiquitinyl-[acceptor protein]-L-lysine.</text>
        <dbReference type="EC" id="2.3.2.27"/>
    </reaction>
</comment>
<protein>
    <recommendedName>
        <fullName evidence="2">RING-type E3 ubiquitin transferase</fullName>
        <ecNumber evidence="2">2.3.2.27</ecNumber>
    </recommendedName>
</protein>
<dbReference type="GO" id="GO:0051087">
    <property type="term" value="F:protein-folding chaperone binding"/>
    <property type="evidence" value="ECO:0007669"/>
    <property type="project" value="TreeGrafter"/>
</dbReference>
<dbReference type="Proteomes" id="UP000054698">
    <property type="component" value="Unassembled WGS sequence"/>
</dbReference>
<dbReference type="GO" id="GO:0061630">
    <property type="term" value="F:ubiquitin protein ligase activity"/>
    <property type="evidence" value="ECO:0007669"/>
    <property type="project" value="UniProtKB-EC"/>
</dbReference>
<feature type="domain" description="U-box" evidence="6">
    <location>
        <begin position="37"/>
        <end position="110"/>
    </location>
</feature>
<dbReference type="GO" id="GO:0000209">
    <property type="term" value="P:protein polyubiquitination"/>
    <property type="evidence" value="ECO:0007669"/>
    <property type="project" value="TreeGrafter"/>
</dbReference>
<dbReference type="STRING" id="453.Lfee_0632"/>
<dbReference type="GO" id="GO:0045862">
    <property type="term" value="P:positive regulation of proteolysis"/>
    <property type="evidence" value="ECO:0007669"/>
    <property type="project" value="TreeGrafter"/>
</dbReference>
<dbReference type="PROSITE" id="PS51698">
    <property type="entry name" value="U_BOX"/>
    <property type="match status" value="1"/>
</dbReference>
<dbReference type="GO" id="GO:0043161">
    <property type="term" value="P:proteasome-mediated ubiquitin-dependent protein catabolic process"/>
    <property type="evidence" value="ECO:0007669"/>
    <property type="project" value="TreeGrafter"/>
</dbReference>